<evidence type="ECO:0008006" key="3">
    <source>
        <dbReference type="Google" id="ProtNLM"/>
    </source>
</evidence>
<evidence type="ECO:0000256" key="1">
    <source>
        <dbReference type="SAM" id="SignalP"/>
    </source>
</evidence>
<dbReference type="AlphaFoldDB" id="A0A0L8FVB3"/>
<dbReference type="EMBL" id="KQ426136">
    <property type="protein sequence ID" value="KOF68598.1"/>
    <property type="molecule type" value="Genomic_DNA"/>
</dbReference>
<accession>A0A0L8FVB3</accession>
<gene>
    <name evidence="2" type="ORF">OCBIM_22006898mg</name>
</gene>
<evidence type="ECO:0000313" key="2">
    <source>
        <dbReference type="EMBL" id="KOF68598.1"/>
    </source>
</evidence>
<sequence>MIFVLIFLLTTLNSGETTDCPASGKVTPDNLLHYSLYKTDCKYLIKLPFKLKNYTRIIFIYINNPYKDVYNLSFYIFQLFYIGNPIITTTIETI</sequence>
<reference evidence="2" key="1">
    <citation type="submission" date="2015-07" db="EMBL/GenBank/DDBJ databases">
        <title>MeaNS - Measles Nucleotide Surveillance Program.</title>
        <authorList>
            <person name="Tran T."/>
            <person name="Druce J."/>
        </authorList>
    </citation>
    <scope>NUCLEOTIDE SEQUENCE</scope>
    <source>
        <strain evidence="2">UCB-OBI-ISO-001</strain>
        <tissue evidence="2">Gonad</tissue>
    </source>
</reference>
<feature type="signal peptide" evidence="1">
    <location>
        <begin position="1"/>
        <end position="17"/>
    </location>
</feature>
<organism evidence="2">
    <name type="scientific">Octopus bimaculoides</name>
    <name type="common">California two-spotted octopus</name>
    <dbReference type="NCBI Taxonomy" id="37653"/>
    <lineage>
        <taxon>Eukaryota</taxon>
        <taxon>Metazoa</taxon>
        <taxon>Spiralia</taxon>
        <taxon>Lophotrochozoa</taxon>
        <taxon>Mollusca</taxon>
        <taxon>Cephalopoda</taxon>
        <taxon>Coleoidea</taxon>
        <taxon>Octopodiformes</taxon>
        <taxon>Octopoda</taxon>
        <taxon>Incirrata</taxon>
        <taxon>Octopodidae</taxon>
        <taxon>Octopus</taxon>
    </lineage>
</organism>
<keyword evidence="1" id="KW-0732">Signal</keyword>
<name>A0A0L8FVB3_OCTBM</name>
<feature type="chain" id="PRO_5005582608" description="CUB domain-containing protein" evidence="1">
    <location>
        <begin position="18"/>
        <end position="94"/>
    </location>
</feature>
<protein>
    <recommendedName>
        <fullName evidence="3">CUB domain-containing protein</fullName>
    </recommendedName>
</protein>
<dbReference type="OrthoDB" id="6095707at2759"/>
<proteinExistence type="predicted"/>